<sequence length="354" mass="40057">MNLKFNTIKITILYSTLTNIIIRYSPLIICPLQLFTLIFTIPQIASQEYEHREDGVSPTAIALISLSSFTLIMNILGHFLDNFILHLVFSFFSLCVFITATVHTSYSLNVVSDKDWVCWMSLGTLFASLAACLMNILRLQQARAKCLQGIRRPARLRIIQAIESIPTFSQLLKKLIIYVQAICSLLLITNIVLDNYENYRTMGFAAFTYAKLSILSTLLTKFIKHPALEFYSGFILFGALSLTATYIGLLLRQTVDYSETFLVWESPVFRAFKWSLVPVTVLLLGTFILQLFIVEVALQNYYIPDDDLDSSSDEDGKNLQGTTCGYQGLETSSDSQSVSTQPSMELQMLRTFMH</sequence>
<organism evidence="1 2">
    <name type="scientific">Ambrosiozyma monospora</name>
    <name type="common">Yeast</name>
    <name type="synonym">Endomycopsis monosporus</name>
    <dbReference type="NCBI Taxonomy" id="43982"/>
    <lineage>
        <taxon>Eukaryota</taxon>
        <taxon>Fungi</taxon>
        <taxon>Dikarya</taxon>
        <taxon>Ascomycota</taxon>
        <taxon>Saccharomycotina</taxon>
        <taxon>Pichiomycetes</taxon>
        <taxon>Pichiales</taxon>
        <taxon>Pichiaceae</taxon>
        <taxon>Ambrosiozyma</taxon>
    </lineage>
</organism>
<protein>
    <submittedName>
        <fullName evidence="1">Unnamed protein product</fullName>
    </submittedName>
</protein>
<gene>
    <name evidence="1" type="ORF">Amon02_000337300</name>
</gene>
<keyword evidence="2" id="KW-1185">Reference proteome</keyword>
<evidence type="ECO:0000313" key="2">
    <source>
        <dbReference type="Proteomes" id="UP001165064"/>
    </source>
</evidence>
<evidence type="ECO:0000313" key="1">
    <source>
        <dbReference type="EMBL" id="GME78274.1"/>
    </source>
</evidence>
<dbReference type="Proteomes" id="UP001165064">
    <property type="component" value="Unassembled WGS sequence"/>
</dbReference>
<accession>A0ACB5T076</accession>
<dbReference type="EMBL" id="BSXS01002133">
    <property type="protein sequence ID" value="GME78274.1"/>
    <property type="molecule type" value="Genomic_DNA"/>
</dbReference>
<name>A0ACB5T076_AMBMO</name>
<proteinExistence type="predicted"/>
<comment type="caution">
    <text evidence="1">The sequence shown here is derived from an EMBL/GenBank/DDBJ whole genome shotgun (WGS) entry which is preliminary data.</text>
</comment>
<reference evidence="1" key="1">
    <citation type="submission" date="2023-04" db="EMBL/GenBank/DDBJ databases">
        <title>Ambrosiozyma monospora NBRC 10751.</title>
        <authorList>
            <person name="Ichikawa N."/>
            <person name="Sato H."/>
            <person name="Tonouchi N."/>
        </authorList>
    </citation>
    <scope>NUCLEOTIDE SEQUENCE</scope>
    <source>
        <strain evidence="1">NBRC 10751</strain>
    </source>
</reference>